<dbReference type="RefSeq" id="WP_379879163.1">
    <property type="nucleotide sequence ID" value="NZ_JBHUIP010000022.1"/>
</dbReference>
<reference evidence="2" key="1">
    <citation type="journal article" date="2019" name="Int. J. Syst. Evol. Microbiol.">
        <title>The Global Catalogue of Microorganisms (GCM) 10K type strain sequencing project: providing services to taxonomists for standard genome sequencing and annotation.</title>
        <authorList>
            <consortium name="The Broad Institute Genomics Platform"/>
            <consortium name="The Broad Institute Genome Sequencing Center for Infectious Disease"/>
            <person name="Wu L."/>
            <person name="Ma J."/>
        </authorList>
    </citation>
    <scope>NUCLEOTIDE SEQUENCE [LARGE SCALE GENOMIC DNA]</scope>
    <source>
        <strain evidence="2">CGMCC 1.19062</strain>
    </source>
</reference>
<evidence type="ECO:0000313" key="2">
    <source>
        <dbReference type="Proteomes" id="UP001597295"/>
    </source>
</evidence>
<sequence length="163" mass="18139">MLQLVILCGMPAGQPLTTVDPATNPRLATLLAFWQSLRQENGLVAKRDFNPFALQPWLGFISLFEKVGDDFIIRLDGSEIVRMTGEEWTGRRVSEADKHYKIDLIASLRIMEAESRPIFHPKHFIATKPFMTVGRLILPLSNDGATITHAAIALLPNAGSQMN</sequence>
<organism evidence="1 2">
    <name type="scientific">Lacibacterium aquatile</name>
    <dbReference type="NCBI Taxonomy" id="1168082"/>
    <lineage>
        <taxon>Bacteria</taxon>
        <taxon>Pseudomonadati</taxon>
        <taxon>Pseudomonadota</taxon>
        <taxon>Alphaproteobacteria</taxon>
        <taxon>Rhodospirillales</taxon>
        <taxon>Rhodospirillaceae</taxon>
    </lineage>
</organism>
<dbReference type="Proteomes" id="UP001597295">
    <property type="component" value="Unassembled WGS sequence"/>
</dbReference>
<dbReference type="Pfam" id="PF07310">
    <property type="entry name" value="PAS_5"/>
    <property type="match status" value="1"/>
</dbReference>
<protein>
    <submittedName>
        <fullName evidence="1">PAS domain-containing protein</fullName>
    </submittedName>
</protein>
<comment type="caution">
    <text evidence="1">The sequence shown here is derived from an EMBL/GenBank/DDBJ whole genome shotgun (WGS) entry which is preliminary data.</text>
</comment>
<accession>A0ABW5DWW1</accession>
<evidence type="ECO:0000313" key="1">
    <source>
        <dbReference type="EMBL" id="MFD2265617.1"/>
    </source>
</evidence>
<dbReference type="InterPro" id="IPR009922">
    <property type="entry name" value="DUF1457"/>
</dbReference>
<keyword evidence="2" id="KW-1185">Reference proteome</keyword>
<gene>
    <name evidence="1" type="ORF">ACFSM5_22145</name>
</gene>
<proteinExistence type="predicted"/>
<name>A0ABW5DWW1_9PROT</name>
<dbReference type="EMBL" id="JBHUIP010000022">
    <property type="protein sequence ID" value="MFD2265617.1"/>
    <property type="molecule type" value="Genomic_DNA"/>
</dbReference>